<evidence type="ECO:0000313" key="1">
    <source>
        <dbReference type="EMBL" id="KAK9236341.1"/>
    </source>
</evidence>
<name>A0ACC3SXI0_LIPKO</name>
<organism evidence="1 2">
    <name type="scientific">Lipomyces kononenkoae</name>
    <name type="common">Yeast</name>
    <dbReference type="NCBI Taxonomy" id="34357"/>
    <lineage>
        <taxon>Eukaryota</taxon>
        <taxon>Fungi</taxon>
        <taxon>Dikarya</taxon>
        <taxon>Ascomycota</taxon>
        <taxon>Saccharomycotina</taxon>
        <taxon>Lipomycetes</taxon>
        <taxon>Lipomycetales</taxon>
        <taxon>Lipomycetaceae</taxon>
        <taxon>Lipomyces</taxon>
    </lineage>
</organism>
<keyword evidence="2" id="KW-1185">Reference proteome</keyword>
<dbReference type="EMBL" id="MU971390">
    <property type="protein sequence ID" value="KAK9236341.1"/>
    <property type="molecule type" value="Genomic_DNA"/>
</dbReference>
<gene>
    <name evidence="1" type="ORF">V1525DRAFT_220078</name>
</gene>
<dbReference type="Proteomes" id="UP001433508">
    <property type="component" value="Unassembled WGS sequence"/>
</dbReference>
<reference evidence="2" key="1">
    <citation type="journal article" date="2024" name="Front. Bioeng. Biotechnol.">
        <title>Genome-scale model development and genomic sequencing of the oleaginous clade Lipomyces.</title>
        <authorList>
            <person name="Czajka J.J."/>
            <person name="Han Y."/>
            <person name="Kim J."/>
            <person name="Mondo S.J."/>
            <person name="Hofstad B.A."/>
            <person name="Robles A."/>
            <person name="Haridas S."/>
            <person name="Riley R."/>
            <person name="LaButti K."/>
            <person name="Pangilinan J."/>
            <person name="Andreopoulos W."/>
            <person name="Lipzen A."/>
            <person name="Yan J."/>
            <person name="Wang M."/>
            <person name="Ng V."/>
            <person name="Grigoriev I.V."/>
            <person name="Spatafora J.W."/>
            <person name="Magnuson J.K."/>
            <person name="Baker S.E."/>
            <person name="Pomraning K.R."/>
        </authorList>
    </citation>
    <scope>NUCLEOTIDE SEQUENCE [LARGE SCALE GENOMIC DNA]</scope>
    <source>
        <strain evidence="2">CBS 7786</strain>
    </source>
</reference>
<evidence type="ECO:0000313" key="2">
    <source>
        <dbReference type="Proteomes" id="UP001433508"/>
    </source>
</evidence>
<proteinExistence type="predicted"/>
<protein>
    <submittedName>
        <fullName evidence="1">Uncharacterized protein</fullName>
    </submittedName>
</protein>
<comment type="caution">
    <text evidence="1">The sequence shown here is derived from an EMBL/GenBank/DDBJ whole genome shotgun (WGS) entry which is preliminary data.</text>
</comment>
<sequence length="435" mass="49610">MVSILAPPAHSGFYPSEPVTPADYVLPPHNNPHLPYLPIGFPPPQPSYPIVMNMFSQMPPVASQYASQLPPQSQPQPHPQPSSQYSAWPQTYRKHSQDSFQSFAWNQQAKPMGEQDIWAARMLQRQSYKKFGFGNYEYGQQHPPELDLQKLSNHYDPIAPVAAPEPKSGGVSAKLDYSLDVMAEFLCTMASGIMGSKTPPTQAFLKFTHQILSSTRLPGSTIVLSLVYLSKRCEIQMPGPYDHTARYHLLIVSLILANKFNDDNTFTNKSWAEVTGLPIKDLTRVESNWLKLINWKLNLGDADMIVWNKWNARWVEFLMAPQDKSSLHNVGQQHHAVQIQQSEQWYDHHHQDDSRYRSTYHSHLNSNVLANLQQQYRYGEHGLLPSYYPQQQQQQHHEHTPHQVMVSSHNAHCNCHYCVFEPIVPMWTGPAAAAC</sequence>
<accession>A0ACC3SXI0</accession>